<dbReference type="EnsemblMetazoa" id="XM_022809751">
    <property type="protein sequence ID" value="XP_022665486"/>
    <property type="gene ID" value="LOC111252239"/>
</dbReference>
<proteinExistence type="inferred from homology"/>
<dbReference type="FunCoup" id="A0A7M7KE84">
    <property type="interactions" value="1785"/>
</dbReference>
<evidence type="ECO:0000256" key="4">
    <source>
        <dbReference type="SAM" id="MobiDB-lite"/>
    </source>
</evidence>
<dbReference type="Proteomes" id="UP000594260">
    <property type="component" value="Unplaced"/>
</dbReference>
<reference evidence="6" key="1">
    <citation type="submission" date="2021-01" db="UniProtKB">
        <authorList>
            <consortium name="EnsemblMetazoa"/>
        </authorList>
    </citation>
    <scope>IDENTIFICATION</scope>
</reference>
<dbReference type="OrthoDB" id="2160613at2759"/>
<dbReference type="AlphaFoldDB" id="A0A7M7KE84"/>
<dbReference type="SUPFAM" id="SSF52058">
    <property type="entry name" value="L domain-like"/>
    <property type="match status" value="1"/>
</dbReference>
<dbReference type="PROSITE" id="PS51450">
    <property type="entry name" value="LRR"/>
    <property type="match status" value="1"/>
</dbReference>
<dbReference type="SMART" id="SM00446">
    <property type="entry name" value="LRRcap"/>
    <property type="match status" value="1"/>
</dbReference>
<name>A0A7M7KE84_VARDE</name>
<feature type="domain" description="U2A'/phosphoprotein 32 family A C-terminal" evidence="5">
    <location>
        <begin position="123"/>
        <end position="141"/>
    </location>
</feature>
<feature type="compositionally biased region" description="Acidic residues" evidence="4">
    <location>
        <begin position="242"/>
        <end position="252"/>
    </location>
</feature>
<dbReference type="RefSeq" id="XP_022665486.1">
    <property type="nucleotide sequence ID" value="XM_022809751.1"/>
</dbReference>
<dbReference type="InterPro" id="IPR045081">
    <property type="entry name" value="AN32"/>
</dbReference>
<keyword evidence="7" id="KW-1185">Reference proteome</keyword>
<evidence type="ECO:0000313" key="7">
    <source>
        <dbReference type="Proteomes" id="UP000594260"/>
    </source>
</evidence>
<dbReference type="GeneID" id="111252239"/>
<keyword evidence="1" id="KW-0433">Leucine-rich repeat</keyword>
<dbReference type="PANTHER" id="PTHR11375:SF0">
    <property type="entry name" value="ACIDIC LEUCINE-RICH NUCLEAR PHOSPHOPROTEIN 32 FAMILY MEMBER A"/>
    <property type="match status" value="1"/>
</dbReference>
<dbReference type="InParanoid" id="A0A7M7KE84"/>
<evidence type="ECO:0000313" key="6">
    <source>
        <dbReference type="EnsemblMetazoa" id="XP_022665486"/>
    </source>
</evidence>
<accession>A0A7M7KE84</accession>
<organism evidence="6 7">
    <name type="scientific">Varroa destructor</name>
    <name type="common">Honeybee mite</name>
    <dbReference type="NCBI Taxonomy" id="109461"/>
    <lineage>
        <taxon>Eukaryota</taxon>
        <taxon>Metazoa</taxon>
        <taxon>Ecdysozoa</taxon>
        <taxon>Arthropoda</taxon>
        <taxon>Chelicerata</taxon>
        <taxon>Arachnida</taxon>
        <taxon>Acari</taxon>
        <taxon>Parasitiformes</taxon>
        <taxon>Mesostigmata</taxon>
        <taxon>Gamasina</taxon>
        <taxon>Dermanyssoidea</taxon>
        <taxon>Varroidae</taxon>
        <taxon>Varroa</taxon>
    </lineage>
</organism>
<dbReference type="KEGG" id="vde:111252239"/>
<dbReference type="FunFam" id="3.80.10.10:FF:000131">
    <property type="entry name" value="acidic leucine-rich nuclear phosphoprotein 32-related protein-like"/>
    <property type="match status" value="1"/>
</dbReference>
<dbReference type="PANTHER" id="PTHR11375">
    <property type="entry name" value="ACIDIC LEUCINE-RICH NUCLEAR PHOSPHOPROTEIN 32"/>
    <property type="match status" value="1"/>
</dbReference>
<evidence type="ECO:0000259" key="5">
    <source>
        <dbReference type="SMART" id="SM00446"/>
    </source>
</evidence>
<feature type="region of interest" description="Disordered" evidence="4">
    <location>
        <begin position="144"/>
        <end position="262"/>
    </location>
</feature>
<evidence type="ECO:0000256" key="2">
    <source>
        <dbReference type="ARBA" id="ARBA00022737"/>
    </source>
</evidence>
<dbReference type="GO" id="GO:0005634">
    <property type="term" value="C:nucleus"/>
    <property type="evidence" value="ECO:0007669"/>
    <property type="project" value="TreeGrafter"/>
</dbReference>
<protein>
    <recommendedName>
        <fullName evidence="5">U2A'/phosphoprotein 32 family A C-terminal domain-containing protein</fullName>
    </recommendedName>
</protein>
<dbReference type="CTD" id="37043"/>
<feature type="compositionally biased region" description="Acidic residues" evidence="4">
    <location>
        <begin position="152"/>
        <end position="232"/>
    </location>
</feature>
<sequence length="262" mass="29031">MEKRLELEKRGRTADKVTDLNLDNSRSTTIVGLSEDFCNLRTLSLNSVGLTSLKGFPSLPRLEKLELSDNRISGGFNVLHGSPRLTHLTLSNNKIQEIDTLEPLAALKELRVLDLFNCGVTSVDGYREKMFALLPSLKYLDGYDRDEKEAPSEDEGEEEDDDDDDGDEEEEEVGDEDEEEADGEGDLEGEGDADGDDGDEPDAGDEEDEEEEVGLEYLDKEDIDEEDEGDYEPAEKEAAAAAEDDDEEDAEDAPAKKKKKSE</sequence>
<dbReference type="InterPro" id="IPR003603">
    <property type="entry name" value="U2A'_phosphoprotein32A_C"/>
</dbReference>
<dbReference type="Gene3D" id="3.80.10.10">
    <property type="entry name" value="Ribonuclease Inhibitor"/>
    <property type="match status" value="1"/>
</dbReference>
<evidence type="ECO:0000256" key="3">
    <source>
        <dbReference type="ARBA" id="ARBA00025777"/>
    </source>
</evidence>
<dbReference type="OMA" id="ISARFHI"/>
<dbReference type="InterPro" id="IPR032675">
    <property type="entry name" value="LRR_dom_sf"/>
</dbReference>
<dbReference type="Pfam" id="PF14580">
    <property type="entry name" value="LRR_9"/>
    <property type="match status" value="1"/>
</dbReference>
<dbReference type="GO" id="GO:0042393">
    <property type="term" value="F:histone binding"/>
    <property type="evidence" value="ECO:0007669"/>
    <property type="project" value="TreeGrafter"/>
</dbReference>
<evidence type="ECO:0000256" key="1">
    <source>
        <dbReference type="ARBA" id="ARBA00022614"/>
    </source>
</evidence>
<dbReference type="InterPro" id="IPR001611">
    <property type="entry name" value="Leu-rich_rpt"/>
</dbReference>
<keyword evidence="2" id="KW-0677">Repeat</keyword>
<comment type="similarity">
    <text evidence="3">Belongs to the ANP32 family.</text>
</comment>